<reference evidence="3" key="1">
    <citation type="submission" date="2025-08" db="UniProtKB">
        <authorList>
            <consortium name="RefSeq"/>
        </authorList>
    </citation>
    <scope>IDENTIFICATION</scope>
</reference>
<name>A0ABM1LEU3_GEKJA</name>
<dbReference type="Pfam" id="PF01425">
    <property type="entry name" value="Amidase"/>
    <property type="match status" value="1"/>
</dbReference>
<proteinExistence type="predicted"/>
<gene>
    <name evidence="3" type="primary">LOC107125573</name>
</gene>
<evidence type="ECO:0000313" key="3">
    <source>
        <dbReference type="RefSeq" id="XP_015284480.1"/>
    </source>
</evidence>
<dbReference type="InterPro" id="IPR036928">
    <property type="entry name" value="AS_sf"/>
</dbReference>
<dbReference type="PANTHER" id="PTHR11895:SF67">
    <property type="entry name" value="AMIDASE DOMAIN-CONTAINING PROTEIN"/>
    <property type="match status" value="1"/>
</dbReference>
<organism evidence="2 3">
    <name type="scientific">Gekko japonicus</name>
    <name type="common">Schlegel's Japanese gecko</name>
    <dbReference type="NCBI Taxonomy" id="146911"/>
    <lineage>
        <taxon>Eukaryota</taxon>
        <taxon>Metazoa</taxon>
        <taxon>Chordata</taxon>
        <taxon>Craniata</taxon>
        <taxon>Vertebrata</taxon>
        <taxon>Euteleostomi</taxon>
        <taxon>Lepidosauria</taxon>
        <taxon>Squamata</taxon>
        <taxon>Bifurcata</taxon>
        <taxon>Gekkota</taxon>
        <taxon>Gekkonidae</taxon>
        <taxon>Gekkoninae</taxon>
        <taxon>Gekko</taxon>
    </lineage>
</organism>
<keyword evidence="2" id="KW-1185">Reference proteome</keyword>
<dbReference type="GeneID" id="107125573"/>
<dbReference type="Gene3D" id="3.90.1300.10">
    <property type="entry name" value="Amidase signature (AS) domain"/>
    <property type="match status" value="1"/>
</dbReference>
<dbReference type="InterPro" id="IPR000120">
    <property type="entry name" value="Amidase"/>
</dbReference>
<dbReference type="RefSeq" id="XP_015284480.1">
    <property type="nucleotide sequence ID" value="XM_015428994.1"/>
</dbReference>
<dbReference type="InterPro" id="IPR023631">
    <property type="entry name" value="Amidase_dom"/>
</dbReference>
<dbReference type="Proteomes" id="UP000694871">
    <property type="component" value="Unplaced"/>
</dbReference>
<evidence type="ECO:0000313" key="2">
    <source>
        <dbReference type="Proteomes" id="UP000694871"/>
    </source>
</evidence>
<sequence length="156" mass="17705">MRDFLQPDFNNHFQEMNLETRLNLALASQFTALDYIKANRQRSRTMAFLRETFANVNCLLTPGTACPAPRIQDSDLQTGCSDARTTLRTMRFMQLANLTGIPALVVPVGYTASGLPISLQIMAKWWDEALLFRVGLKLERFRDVTARPAIYYDILG</sequence>
<protein>
    <submittedName>
        <fullName evidence="3">Fatty acid amide hydrolase-like</fullName>
    </submittedName>
</protein>
<evidence type="ECO:0000259" key="1">
    <source>
        <dbReference type="Pfam" id="PF01425"/>
    </source>
</evidence>
<feature type="domain" description="Amidase" evidence="1">
    <location>
        <begin position="23"/>
        <end position="131"/>
    </location>
</feature>
<dbReference type="PANTHER" id="PTHR11895">
    <property type="entry name" value="TRANSAMIDASE"/>
    <property type="match status" value="1"/>
</dbReference>
<dbReference type="SUPFAM" id="SSF75304">
    <property type="entry name" value="Amidase signature (AS) enzymes"/>
    <property type="match status" value="1"/>
</dbReference>
<accession>A0ABM1LEU3</accession>